<dbReference type="PANTHER" id="PTHR44858:SF1">
    <property type="entry name" value="UDP-N-ACETYLGLUCOSAMINE--PEPTIDE N-ACETYLGLUCOSAMINYLTRANSFERASE SPINDLY-RELATED"/>
    <property type="match status" value="1"/>
</dbReference>
<dbReference type="EMBL" id="KB199651">
    <property type="protein sequence ID" value="ESP04783.1"/>
    <property type="molecule type" value="Genomic_DNA"/>
</dbReference>
<dbReference type="Gene3D" id="1.25.40.10">
    <property type="entry name" value="Tetratricopeptide repeat domain"/>
    <property type="match status" value="4"/>
</dbReference>
<dbReference type="SMART" id="SM00028">
    <property type="entry name" value="TPR"/>
    <property type="match status" value="9"/>
</dbReference>
<sequence>MTSRHLLHPKNVFINRGLLYFERKDYDNAVYDFQMSAKLSPLDHRIHHTLGLCYHKLGRLQEAVQTFTDCLKLKPFFLDGLISRGNVYMDYGHADGLDFARRDYQRALRLDPMCLPARVNLAYTLQVEGHLMQAWEQFTSAIEVKPTYKPALEGRAIVNLQMSNMFGASQDITASIKVQPTAELLTNRGVIQQFMNDSINAMRDYQAAIKLDKTYSLAYFNMGNVNFHTRHFKQALDNYNKAVEFNNKDESAFLNRAITKVLLRDAQGALSDFKAAIKLSPHSAHMYFNRGNLYTSLQQYDKAEKDYTKALELVPDDALTLKRRADVRGKLGKREEAVADYKHAIEIQGRPKRYK</sequence>
<dbReference type="PROSITE" id="PS50293">
    <property type="entry name" value="TPR_REGION"/>
    <property type="match status" value="1"/>
</dbReference>
<feature type="repeat" description="TPR" evidence="3">
    <location>
        <begin position="10"/>
        <end position="43"/>
    </location>
</feature>
<dbReference type="SUPFAM" id="SSF48452">
    <property type="entry name" value="TPR-like"/>
    <property type="match status" value="2"/>
</dbReference>
<dbReference type="PANTHER" id="PTHR44858">
    <property type="entry name" value="TETRATRICOPEPTIDE REPEAT PROTEIN 6"/>
    <property type="match status" value="1"/>
</dbReference>
<protein>
    <submittedName>
        <fullName evidence="4">Uncharacterized protein</fullName>
    </submittedName>
</protein>
<dbReference type="OMA" id="ECTTYTN"/>
<dbReference type="Pfam" id="PF13181">
    <property type="entry name" value="TPR_8"/>
    <property type="match status" value="4"/>
</dbReference>
<evidence type="ECO:0000313" key="5">
    <source>
        <dbReference type="Proteomes" id="UP000030746"/>
    </source>
</evidence>
<dbReference type="GeneID" id="20236909"/>
<proteinExistence type="predicted"/>
<keyword evidence="2 3" id="KW-0802">TPR repeat</keyword>
<dbReference type="OrthoDB" id="1658288at2759"/>
<dbReference type="KEGG" id="lgi:LOTGIDRAFT_156007"/>
<organism evidence="4 5">
    <name type="scientific">Lottia gigantea</name>
    <name type="common">Giant owl limpet</name>
    <dbReference type="NCBI Taxonomy" id="225164"/>
    <lineage>
        <taxon>Eukaryota</taxon>
        <taxon>Metazoa</taxon>
        <taxon>Spiralia</taxon>
        <taxon>Lophotrochozoa</taxon>
        <taxon>Mollusca</taxon>
        <taxon>Gastropoda</taxon>
        <taxon>Patellogastropoda</taxon>
        <taxon>Lottioidea</taxon>
        <taxon>Lottiidae</taxon>
        <taxon>Lottia</taxon>
    </lineage>
</organism>
<evidence type="ECO:0000256" key="3">
    <source>
        <dbReference type="PROSITE-ProRule" id="PRU00339"/>
    </source>
</evidence>
<dbReference type="PROSITE" id="PS50005">
    <property type="entry name" value="TPR"/>
    <property type="match status" value="4"/>
</dbReference>
<dbReference type="Proteomes" id="UP000030746">
    <property type="component" value="Unassembled WGS sequence"/>
</dbReference>
<dbReference type="Pfam" id="PF00515">
    <property type="entry name" value="TPR_1"/>
    <property type="match status" value="1"/>
</dbReference>
<accession>V4B382</accession>
<name>V4B382_LOTGI</name>
<keyword evidence="1" id="KW-0677">Repeat</keyword>
<feature type="repeat" description="TPR" evidence="3">
    <location>
        <begin position="44"/>
        <end position="77"/>
    </location>
</feature>
<feature type="repeat" description="TPR" evidence="3">
    <location>
        <begin position="284"/>
        <end position="317"/>
    </location>
</feature>
<dbReference type="RefSeq" id="XP_009044292.1">
    <property type="nucleotide sequence ID" value="XM_009046044.1"/>
</dbReference>
<dbReference type="InterPro" id="IPR050498">
    <property type="entry name" value="Ycf3"/>
</dbReference>
<dbReference type="AlphaFoldDB" id="V4B382"/>
<evidence type="ECO:0000313" key="4">
    <source>
        <dbReference type="EMBL" id="ESP04783.1"/>
    </source>
</evidence>
<reference evidence="4 5" key="1">
    <citation type="journal article" date="2013" name="Nature">
        <title>Insights into bilaterian evolution from three spiralian genomes.</title>
        <authorList>
            <person name="Simakov O."/>
            <person name="Marletaz F."/>
            <person name="Cho S.J."/>
            <person name="Edsinger-Gonzales E."/>
            <person name="Havlak P."/>
            <person name="Hellsten U."/>
            <person name="Kuo D.H."/>
            <person name="Larsson T."/>
            <person name="Lv J."/>
            <person name="Arendt D."/>
            <person name="Savage R."/>
            <person name="Osoegawa K."/>
            <person name="de Jong P."/>
            <person name="Grimwood J."/>
            <person name="Chapman J.A."/>
            <person name="Shapiro H."/>
            <person name="Aerts A."/>
            <person name="Otillar R.P."/>
            <person name="Terry A.Y."/>
            <person name="Boore J.L."/>
            <person name="Grigoriev I.V."/>
            <person name="Lindberg D.R."/>
            <person name="Seaver E.C."/>
            <person name="Weisblat D.A."/>
            <person name="Putnam N.H."/>
            <person name="Rokhsar D.S."/>
        </authorList>
    </citation>
    <scope>NUCLEOTIDE SEQUENCE [LARGE SCALE GENOMIC DNA]</scope>
</reference>
<dbReference type="STRING" id="225164.V4B382"/>
<dbReference type="InterPro" id="IPR019734">
    <property type="entry name" value="TPR_rpt"/>
</dbReference>
<evidence type="ECO:0000256" key="1">
    <source>
        <dbReference type="ARBA" id="ARBA00022737"/>
    </source>
</evidence>
<dbReference type="CTD" id="20236909"/>
<dbReference type="HOGENOM" id="CLU_003728_17_0_1"/>
<feature type="repeat" description="TPR" evidence="3">
    <location>
        <begin position="216"/>
        <end position="249"/>
    </location>
</feature>
<evidence type="ECO:0000256" key="2">
    <source>
        <dbReference type="ARBA" id="ARBA00022803"/>
    </source>
</evidence>
<gene>
    <name evidence="4" type="ORF">LOTGIDRAFT_156007</name>
</gene>
<keyword evidence="5" id="KW-1185">Reference proteome</keyword>
<dbReference type="InterPro" id="IPR011990">
    <property type="entry name" value="TPR-like_helical_dom_sf"/>
</dbReference>